<dbReference type="InterPro" id="IPR051320">
    <property type="entry name" value="Viral_Replic_Matur_Polypro"/>
</dbReference>
<dbReference type="AlphaFoldDB" id="A0A2P4XBD5"/>
<protein>
    <submittedName>
        <fullName evidence="1">Uncharacterized protein</fullName>
    </submittedName>
</protein>
<keyword evidence="2" id="KW-1185">Reference proteome</keyword>
<dbReference type="EMBL" id="NCKW01015487">
    <property type="protein sequence ID" value="POM62860.1"/>
    <property type="molecule type" value="Genomic_DNA"/>
</dbReference>
<evidence type="ECO:0000313" key="2">
    <source>
        <dbReference type="Proteomes" id="UP000237271"/>
    </source>
</evidence>
<dbReference type="InterPro" id="IPR043502">
    <property type="entry name" value="DNA/RNA_pol_sf"/>
</dbReference>
<dbReference type="OrthoDB" id="166462at2759"/>
<dbReference type="Proteomes" id="UP000237271">
    <property type="component" value="Unassembled WGS sequence"/>
</dbReference>
<evidence type="ECO:0000313" key="1">
    <source>
        <dbReference type="EMBL" id="POM62860.1"/>
    </source>
</evidence>
<reference evidence="1 2" key="1">
    <citation type="journal article" date="2017" name="Genome Biol. Evol.">
        <title>Phytophthora megakarya and P. palmivora, closely related causal agents of cacao black pod rot, underwent increases in genome sizes and gene numbers by different mechanisms.</title>
        <authorList>
            <person name="Ali S.S."/>
            <person name="Shao J."/>
            <person name="Lary D.J."/>
            <person name="Kronmiller B."/>
            <person name="Shen D."/>
            <person name="Strem M.D."/>
            <person name="Amoako-Attah I."/>
            <person name="Akrofi A.Y."/>
            <person name="Begoude B.A."/>
            <person name="Ten Hoopen G.M."/>
            <person name="Coulibaly K."/>
            <person name="Kebe B.I."/>
            <person name="Melnick R.L."/>
            <person name="Guiltinan M.J."/>
            <person name="Tyler B.M."/>
            <person name="Meinhardt L.W."/>
            <person name="Bailey B.A."/>
        </authorList>
    </citation>
    <scope>NUCLEOTIDE SEQUENCE [LARGE SCALE GENOMIC DNA]</scope>
    <source>
        <strain evidence="2">sbr112.9</strain>
    </source>
</reference>
<accession>A0A2P4XBD5</accession>
<dbReference type="PANTHER" id="PTHR33064">
    <property type="entry name" value="POL PROTEIN"/>
    <property type="match status" value="1"/>
</dbReference>
<organism evidence="1 2">
    <name type="scientific">Phytophthora palmivora</name>
    <dbReference type="NCBI Taxonomy" id="4796"/>
    <lineage>
        <taxon>Eukaryota</taxon>
        <taxon>Sar</taxon>
        <taxon>Stramenopiles</taxon>
        <taxon>Oomycota</taxon>
        <taxon>Peronosporomycetes</taxon>
        <taxon>Peronosporales</taxon>
        <taxon>Peronosporaceae</taxon>
        <taxon>Phytophthora</taxon>
    </lineage>
</organism>
<dbReference type="PANTHER" id="PTHR33064:SF37">
    <property type="entry name" value="RIBONUCLEASE H"/>
    <property type="match status" value="1"/>
</dbReference>
<name>A0A2P4XBD5_9STRA</name>
<gene>
    <name evidence="1" type="ORF">PHPALM_27921</name>
</gene>
<dbReference type="SUPFAM" id="SSF56672">
    <property type="entry name" value="DNA/RNA polymerases"/>
    <property type="match status" value="1"/>
</dbReference>
<comment type="caution">
    <text evidence="1">The sequence shown here is derived from an EMBL/GenBank/DDBJ whole genome shotgun (WGS) entry which is preliminary data.</text>
</comment>
<sequence>MLKSYLKLASVFKTRGADWSMAILEVEFGRLRGSSRYFSLDFFKGFSVCNGGALPGNLFHSNGGWCDDAYESADGGTNSLVYVQSTVQAMFADMFNNGLLIWIDGHLEYEANGGQLLTLLMRVLDICANKGLKLNPTNTLVGRVVSGEGVKHDPARIEALMSLPPPTSRIEVQQLFCALNWMRSSLPAYHKLVHPMVLKKEKVYKRTVGRKKNMVKKILLSEVGWSQELARPDQVKRLCVFTDASEGRWSAAVTQILQDHQLMPLSKQDHEPLKMLSGMFSGSAKRGKGAFAIVETYRRADYLLRRVDGLERFTDRRNLHYSLILTVFRTQCLSTQQTNCTGGYIAEEEMSGRIYYHGCSFNPVCAIRQVALSMSPQVDESFVWAMWQEILSKQSEATPPGDITRQTDHELWKDSQGRIWVPDESADLQVRIWVSASTNSLRRNTSNVNKAVRAAGRKSQGKEANGYGAEGHASRLKFYADSSLDAAEALLLHVALSSEGHFTGGVLDTIEDSREPSDVLLQDVLVVVKAFARKNHANKTVKALSKAFNLR</sequence>
<proteinExistence type="predicted"/>